<evidence type="ECO:0000313" key="2">
    <source>
        <dbReference type="Proteomes" id="UP000268469"/>
    </source>
</evidence>
<dbReference type="EMBL" id="QNBE01000012">
    <property type="protein sequence ID" value="RKX71308.1"/>
    <property type="molecule type" value="Genomic_DNA"/>
</dbReference>
<comment type="caution">
    <text evidence="1">The sequence shown here is derived from an EMBL/GenBank/DDBJ whole genome shotgun (WGS) entry which is preliminary data.</text>
</comment>
<gene>
    <name evidence="1" type="ORF">DRP53_02110</name>
</gene>
<sequence>MKVGREEVRLLRDLERGVDLTREFPGRINTLIEAGIIESFGIRLFLPLLIGGRWSLALFKISGLQTDPLHKIEFPIELGQNRSIPAGLLPELTITCYAQDPKEELARIKELKPEYVELEILREFDFPIAFPLSTEEKAIIEVLIEKPLSTINEIATKLSISSAQVRAKLSRLQLDENQKGVMTIVPTINWSRIENFIHLHIGVETGLSEEMIQGRLKEIGLESAGWYRATIYQLEFDLWEPIGLVQILRRLSDIPDLRLAGLLIAERSIVQDHWIRRVVEGM</sequence>
<name>A0A660SKH2_UNCW3</name>
<evidence type="ECO:0000313" key="1">
    <source>
        <dbReference type="EMBL" id="RKX71308.1"/>
    </source>
</evidence>
<evidence type="ECO:0008006" key="3">
    <source>
        <dbReference type="Google" id="ProtNLM"/>
    </source>
</evidence>
<dbReference type="Proteomes" id="UP000268469">
    <property type="component" value="Unassembled WGS sequence"/>
</dbReference>
<accession>A0A660SKH2</accession>
<organism evidence="1 2">
    <name type="scientific">candidate division WOR-3 bacterium</name>
    <dbReference type="NCBI Taxonomy" id="2052148"/>
    <lineage>
        <taxon>Bacteria</taxon>
        <taxon>Bacteria division WOR-3</taxon>
    </lineage>
</organism>
<proteinExistence type="predicted"/>
<dbReference type="AlphaFoldDB" id="A0A660SKH2"/>
<protein>
    <recommendedName>
        <fullName evidence="3">Lrp/AsnC family transcriptional regulator</fullName>
    </recommendedName>
</protein>
<reference evidence="1 2" key="1">
    <citation type="submission" date="2018-06" db="EMBL/GenBank/DDBJ databases">
        <title>Extensive metabolic versatility and redundancy in microbially diverse, dynamic hydrothermal sediments.</title>
        <authorList>
            <person name="Dombrowski N."/>
            <person name="Teske A."/>
            <person name="Baker B.J."/>
        </authorList>
    </citation>
    <scope>NUCLEOTIDE SEQUENCE [LARGE SCALE GENOMIC DNA]</scope>
    <source>
        <strain evidence="1">B36_G15</strain>
    </source>
</reference>